<gene>
    <name evidence="2" type="ORF">J2Z83_002156</name>
</gene>
<dbReference type="PANTHER" id="PTHR30354:SF7">
    <property type="entry name" value="BLL7963 PROTEIN"/>
    <property type="match status" value="1"/>
</dbReference>
<keyword evidence="1" id="KW-0812">Transmembrane</keyword>
<feature type="transmembrane region" description="Helical" evidence="1">
    <location>
        <begin position="236"/>
        <end position="253"/>
    </location>
</feature>
<keyword evidence="1" id="KW-1133">Transmembrane helix</keyword>
<dbReference type="Proteomes" id="UP001519345">
    <property type="component" value="Unassembled WGS sequence"/>
</dbReference>
<feature type="transmembrane region" description="Helical" evidence="1">
    <location>
        <begin position="259"/>
        <end position="276"/>
    </location>
</feature>
<dbReference type="InterPro" id="IPR003474">
    <property type="entry name" value="Glcn_transporter"/>
</dbReference>
<reference evidence="2 3" key="1">
    <citation type="submission" date="2021-03" db="EMBL/GenBank/DDBJ databases">
        <title>Genomic Encyclopedia of Type Strains, Phase IV (KMG-IV): sequencing the most valuable type-strain genomes for metagenomic binning, comparative biology and taxonomic classification.</title>
        <authorList>
            <person name="Goeker M."/>
        </authorList>
    </citation>
    <scope>NUCLEOTIDE SEQUENCE [LARGE SCALE GENOMIC DNA]</scope>
    <source>
        <strain evidence="2 3">DSM 25609</strain>
    </source>
</reference>
<feature type="transmembrane region" description="Helical" evidence="1">
    <location>
        <begin position="410"/>
        <end position="433"/>
    </location>
</feature>
<feature type="transmembrane region" description="Helical" evidence="1">
    <location>
        <begin position="185"/>
        <end position="205"/>
    </location>
</feature>
<dbReference type="RefSeq" id="WP_209463203.1">
    <property type="nucleotide sequence ID" value="NZ_CP110224.1"/>
</dbReference>
<protein>
    <submittedName>
        <fullName evidence="2">H+/gluconate symporter-like permease</fullName>
    </submittedName>
</protein>
<keyword evidence="1" id="KW-0472">Membrane</keyword>
<feature type="transmembrane region" description="Helical" evidence="1">
    <location>
        <begin position="103"/>
        <end position="136"/>
    </location>
</feature>
<name>A0ABS4IHI7_9BACI</name>
<dbReference type="EMBL" id="JAGGKX010000010">
    <property type="protein sequence ID" value="MBP1970040.1"/>
    <property type="molecule type" value="Genomic_DNA"/>
</dbReference>
<organism evidence="2 3">
    <name type="scientific">Virgibacillus natechei</name>
    <dbReference type="NCBI Taxonomy" id="1216297"/>
    <lineage>
        <taxon>Bacteria</taxon>
        <taxon>Bacillati</taxon>
        <taxon>Bacillota</taxon>
        <taxon>Bacilli</taxon>
        <taxon>Bacillales</taxon>
        <taxon>Bacillaceae</taxon>
        <taxon>Virgibacillus</taxon>
    </lineage>
</organism>
<dbReference type="PANTHER" id="PTHR30354">
    <property type="entry name" value="GNT FAMILY GLUCONATE TRANSPORTER"/>
    <property type="match status" value="1"/>
</dbReference>
<feature type="transmembrane region" description="Helical" evidence="1">
    <location>
        <begin position="332"/>
        <end position="350"/>
    </location>
</feature>
<comment type="caution">
    <text evidence="2">The sequence shown here is derived from an EMBL/GenBank/DDBJ whole genome shotgun (WGS) entry which is preliminary data.</text>
</comment>
<feature type="transmembrane region" description="Helical" evidence="1">
    <location>
        <begin position="288"/>
        <end position="312"/>
    </location>
</feature>
<evidence type="ECO:0000256" key="1">
    <source>
        <dbReference type="SAM" id="Phobius"/>
    </source>
</evidence>
<accession>A0ABS4IHI7</accession>
<sequence length="439" mass="46354">MLSIIGLIGGLILLITLTMRGMNLLIAAPLSALFLAVLSGLPMFPQLVAEGEANFVGDYMDGFSGFVASWFLMFLLGSVFGKVMEDSRSAESVSKWVIDRIGIKYAVLAVVAACAVLTYGGVSLFIVGFTVFPIALSLFKQANLPRRFIPAALAFGSVTFTMTSAGSPEIQNWIPIPHLGTSPYAGWEVSLIAAIFMMITGYIWLKWMINRATKNGEKFDEREDDPEEVERDLPNPLLSGVPLLVVLIIAFIFHDTLETSALIIALAGGVFTAWLLNRRYLENVWTSASNGTFGALMAIANTAAVVGFGTVARSTPAFETAVDTMTSVPGDPLIGAAIAVLSIVGLTGSASGGMEIALPILGPEYLSQGVNAEALHRVSALSSGALDSLPHGGYTVTTIRVICGETHKSAYPAVAAVTVIVPMLGVILSLVLFSMGVGI</sequence>
<proteinExistence type="predicted"/>
<evidence type="ECO:0000313" key="2">
    <source>
        <dbReference type="EMBL" id="MBP1970040.1"/>
    </source>
</evidence>
<feature type="transmembrane region" description="Helical" evidence="1">
    <location>
        <begin position="61"/>
        <end position="83"/>
    </location>
</feature>
<feature type="transmembrane region" description="Helical" evidence="1">
    <location>
        <begin position="30"/>
        <end position="49"/>
    </location>
</feature>
<evidence type="ECO:0000313" key="3">
    <source>
        <dbReference type="Proteomes" id="UP001519345"/>
    </source>
</evidence>
<keyword evidence="3" id="KW-1185">Reference proteome</keyword>